<dbReference type="RefSeq" id="WP_381499198.1">
    <property type="nucleotide sequence ID" value="NZ_JBHUOM010000002.1"/>
</dbReference>
<keyword evidence="1" id="KW-0812">Transmembrane</keyword>
<comment type="caution">
    <text evidence="2">The sequence shown here is derived from an EMBL/GenBank/DDBJ whole genome shotgun (WGS) entry which is preliminary data.</text>
</comment>
<gene>
    <name evidence="2" type="ORF">ACFS25_09535</name>
</gene>
<organism evidence="2 3">
    <name type="scientific">Spirosoma flavum</name>
    <dbReference type="NCBI Taxonomy" id="2048557"/>
    <lineage>
        <taxon>Bacteria</taxon>
        <taxon>Pseudomonadati</taxon>
        <taxon>Bacteroidota</taxon>
        <taxon>Cytophagia</taxon>
        <taxon>Cytophagales</taxon>
        <taxon>Cytophagaceae</taxon>
        <taxon>Spirosoma</taxon>
    </lineage>
</organism>
<feature type="transmembrane region" description="Helical" evidence="1">
    <location>
        <begin position="41"/>
        <end position="62"/>
    </location>
</feature>
<sequence length="87" mass="9764">MSAMKIITIVNWVLMSIYGAFPIYAIINANPYNDAGGKEQALAINIVGLFLLLILIVLNTLSYDWTKIVALVLEILLLLLMRYIITH</sequence>
<dbReference type="EMBL" id="JBHUOM010000002">
    <property type="protein sequence ID" value="MFD2934023.1"/>
    <property type="molecule type" value="Genomic_DNA"/>
</dbReference>
<feature type="transmembrane region" description="Helical" evidence="1">
    <location>
        <begin position="68"/>
        <end position="85"/>
    </location>
</feature>
<keyword evidence="3" id="KW-1185">Reference proteome</keyword>
<feature type="transmembrane region" description="Helical" evidence="1">
    <location>
        <begin position="6"/>
        <end position="29"/>
    </location>
</feature>
<evidence type="ECO:0000313" key="3">
    <source>
        <dbReference type="Proteomes" id="UP001597512"/>
    </source>
</evidence>
<name>A0ABW6AHS3_9BACT</name>
<evidence type="ECO:0000313" key="2">
    <source>
        <dbReference type="EMBL" id="MFD2934023.1"/>
    </source>
</evidence>
<reference evidence="3" key="1">
    <citation type="journal article" date="2019" name="Int. J. Syst. Evol. Microbiol.">
        <title>The Global Catalogue of Microorganisms (GCM) 10K type strain sequencing project: providing services to taxonomists for standard genome sequencing and annotation.</title>
        <authorList>
            <consortium name="The Broad Institute Genomics Platform"/>
            <consortium name="The Broad Institute Genome Sequencing Center for Infectious Disease"/>
            <person name="Wu L."/>
            <person name="Ma J."/>
        </authorList>
    </citation>
    <scope>NUCLEOTIDE SEQUENCE [LARGE SCALE GENOMIC DNA]</scope>
    <source>
        <strain evidence="3">KCTC 52490</strain>
    </source>
</reference>
<dbReference type="Proteomes" id="UP001597512">
    <property type="component" value="Unassembled WGS sequence"/>
</dbReference>
<proteinExistence type="predicted"/>
<accession>A0ABW6AHS3</accession>
<evidence type="ECO:0000256" key="1">
    <source>
        <dbReference type="SAM" id="Phobius"/>
    </source>
</evidence>
<keyword evidence="1" id="KW-1133">Transmembrane helix</keyword>
<keyword evidence="1" id="KW-0472">Membrane</keyword>
<protein>
    <submittedName>
        <fullName evidence="2">Uncharacterized protein</fullName>
    </submittedName>
</protein>